<dbReference type="SFLD" id="SFLDG01129">
    <property type="entry name" value="C1.5:_HAD__Beta-PGM__Phosphata"/>
    <property type="match status" value="1"/>
</dbReference>
<dbReference type="SUPFAM" id="SSF56784">
    <property type="entry name" value="HAD-like"/>
    <property type="match status" value="1"/>
</dbReference>
<dbReference type="PANTHER" id="PTHR43434:SF19">
    <property type="entry name" value="PHOSPHONOACETALDEHYDE HYDROLASE"/>
    <property type="match status" value="1"/>
</dbReference>
<comment type="caution">
    <text evidence="3">The sequence shown here is derived from an EMBL/GenBank/DDBJ whole genome shotgun (WGS) entry which is preliminary data.</text>
</comment>
<dbReference type="Proteomes" id="UP000050920">
    <property type="component" value="Unassembled WGS sequence"/>
</dbReference>
<dbReference type="GO" id="GO:0006281">
    <property type="term" value="P:DNA repair"/>
    <property type="evidence" value="ECO:0007669"/>
    <property type="project" value="TreeGrafter"/>
</dbReference>
<name>A0A0R2NP20_9LACO</name>
<keyword evidence="2" id="KW-0479">Metal-binding</keyword>
<keyword evidence="2" id="KW-0460">Magnesium</keyword>
<dbReference type="GO" id="GO:0050194">
    <property type="term" value="F:phosphonoacetaldehyde hydrolase activity"/>
    <property type="evidence" value="ECO:0007669"/>
    <property type="project" value="UniProtKB-UniRule"/>
</dbReference>
<evidence type="ECO:0000256" key="1">
    <source>
        <dbReference type="ARBA" id="ARBA00023270"/>
    </source>
</evidence>
<keyword evidence="4" id="KW-1185">Reference proteome</keyword>
<dbReference type="InterPro" id="IPR023198">
    <property type="entry name" value="PGP-like_dom2"/>
</dbReference>
<dbReference type="GO" id="GO:0000287">
    <property type="term" value="F:magnesium ion binding"/>
    <property type="evidence" value="ECO:0007669"/>
    <property type="project" value="UniProtKB-UniRule"/>
</dbReference>
<dbReference type="Gene3D" id="1.10.150.240">
    <property type="entry name" value="Putative phosphatase, domain 2"/>
    <property type="match status" value="1"/>
</dbReference>
<comment type="subunit">
    <text evidence="2">Homodimer.</text>
</comment>
<accession>A0A0R2NP20</accession>
<dbReference type="EC" id="3.11.1.1" evidence="2"/>
<dbReference type="AlphaFoldDB" id="A0A0R2NP20"/>
<feature type="active site" description="Nucleophile" evidence="2">
    <location>
        <position position="9"/>
    </location>
</feature>
<keyword evidence="1 2" id="KW-0704">Schiff base</keyword>
<dbReference type="GO" id="GO:0005829">
    <property type="term" value="C:cytosol"/>
    <property type="evidence" value="ECO:0007669"/>
    <property type="project" value="TreeGrafter"/>
</dbReference>
<dbReference type="Pfam" id="PF00702">
    <property type="entry name" value="Hydrolase"/>
    <property type="match status" value="1"/>
</dbReference>
<feature type="binding site" evidence="2">
    <location>
        <position position="11"/>
    </location>
    <ligand>
        <name>Mg(2+)</name>
        <dbReference type="ChEBI" id="CHEBI:18420"/>
    </ligand>
</feature>
<dbReference type="InterPro" id="IPR006323">
    <property type="entry name" value="Phosphonoacetald_hydro"/>
</dbReference>
<dbReference type="InterPro" id="IPR023214">
    <property type="entry name" value="HAD_sf"/>
</dbReference>
<comment type="similarity">
    <text evidence="2">Belongs to the HAD-like hydrolase superfamily. PhnX family.</text>
</comment>
<dbReference type="HAMAP" id="MF_01375">
    <property type="entry name" value="PhnX"/>
    <property type="match status" value="1"/>
</dbReference>
<evidence type="ECO:0000313" key="3">
    <source>
        <dbReference type="EMBL" id="KRO27496.1"/>
    </source>
</evidence>
<comment type="cofactor">
    <cofactor evidence="2">
        <name>Mg(2+)</name>
        <dbReference type="ChEBI" id="CHEBI:18420"/>
    </cofactor>
    <text evidence="2">Binds 1 Mg(2+) ion per subunit.</text>
</comment>
<gene>
    <name evidence="2" type="primary">phnX</name>
    <name evidence="3" type="ORF">DY78_GL003128</name>
</gene>
<dbReference type="GO" id="GO:0008967">
    <property type="term" value="F:phosphoglycolate phosphatase activity"/>
    <property type="evidence" value="ECO:0007669"/>
    <property type="project" value="TreeGrafter"/>
</dbReference>
<feature type="binding site" evidence="2">
    <location>
        <position position="9"/>
    </location>
    <ligand>
        <name>Mg(2+)</name>
        <dbReference type="ChEBI" id="CHEBI:18420"/>
    </ligand>
</feature>
<dbReference type="GO" id="GO:0019700">
    <property type="term" value="P:organic phosphonate catabolic process"/>
    <property type="evidence" value="ECO:0007669"/>
    <property type="project" value="InterPro"/>
</dbReference>
<organism evidence="3 4">
    <name type="scientific">Lactiplantibacillus fabifermentans DSM 21115</name>
    <dbReference type="NCBI Taxonomy" id="1413187"/>
    <lineage>
        <taxon>Bacteria</taxon>
        <taxon>Bacillati</taxon>
        <taxon>Bacillota</taxon>
        <taxon>Bacilli</taxon>
        <taxon>Lactobacillales</taxon>
        <taxon>Lactobacillaceae</taxon>
        <taxon>Lactiplantibacillus</taxon>
    </lineage>
</organism>
<evidence type="ECO:0000256" key="2">
    <source>
        <dbReference type="HAMAP-Rule" id="MF_01375"/>
    </source>
</evidence>
<dbReference type="EMBL" id="AYGX02000077">
    <property type="protein sequence ID" value="KRO27496.1"/>
    <property type="molecule type" value="Genomic_DNA"/>
</dbReference>
<dbReference type="Gene3D" id="3.40.50.1000">
    <property type="entry name" value="HAD superfamily/HAD-like"/>
    <property type="match status" value="1"/>
</dbReference>
<dbReference type="SFLD" id="SFLDS00003">
    <property type="entry name" value="Haloacid_Dehalogenase"/>
    <property type="match status" value="1"/>
</dbReference>
<feature type="binding site" evidence="2">
    <location>
        <position position="184"/>
    </location>
    <ligand>
        <name>Mg(2+)</name>
        <dbReference type="ChEBI" id="CHEBI:18420"/>
    </ligand>
</feature>
<dbReference type="RefSeq" id="WP_024625417.1">
    <property type="nucleotide sequence ID" value="NZ_AYGX02000077.1"/>
</dbReference>
<keyword evidence="2 3" id="KW-0378">Hydrolase</keyword>
<dbReference type="NCBIfam" id="TIGR01422">
    <property type="entry name" value="phosphonatase"/>
    <property type="match status" value="1"/>
</dbReference>
<sequence length="265" mass="28787">MTIKAVIFDWAGTTVDYGSRAPIVAFQQAFANVGIRISEAEIRQDMGLDKYTHIHKIISLPAVQNDWQARFQVLPTNDDCDRIFQDFKAILLASLTDFAQLKPGMDAVIAYLNEHHIAYGTTTGYDAEMLSIMLPIAANQGYRPTVNITSAQTGGIGRPAAAMLELACDQLEINDPSTVIKIGDSVNDILEGQNADAISIGIVDGSNLMGLSEAEFDALTPAEQAHLREQVTAEYTAVGADYILQSMTELPALIEQINQPVSDNQ</sequence>
<reference evidence="3 4" key="1">
    <citation type="journal article" date="2015" name="Genome Announc.">
        <title>Expanding the biotechnology potential of lactobacilli through comparative genomics of 213 strains and associated genera.</title>
        <authorList>
            <person name="Sun Z."/>
            <person name="Harris H.M."/>
            <person name="McCann A."/>
            <person name="Guo C."/>
            <person name="Argimon S."/>
            <person name="Zhang W."/>
            <person name="Yang X."/>
            <person name="Jeffery I.B."/>
            <person name="Cooney J.C."/>
            <person name="Kagawa T.F."/>
            <person name="Liu W."/>
            <person name="Song Y."/>
            <person name="Salvetti E."/>
            <person name="Wrobel A."/>
            <person name="Rasinkangas P."/>
            <person name="Parkhill J."/>
            <person name="Rea M.C."/>
            <person name="O'Sullivan O."/>
            <person name="Ritari J."/>
            <person name="Douillard F.P."/>
            <person name="Paul Ross R."/>
            <person name="Yang R."/>
            <person name="Briner A.E."/>
            <person name="Felis G.E."/>
            <person name="de Vos W.M."/>
            <person name="Barrangou R."/>
            <person name="Klaenhammer T.R."/>
            <person name="Caufield P.W."/>
            <person name="Cui Y."/>
            <person name="Zhang H."/>
            <person name="O'Toole P.W."/>
        </authorList>
    </citation>
    <scope>NUCLEOTIDE SEQUENCE [LARGE SCALE GENOMIC DNA]</scope>
    <source>
        <strain evidence="3 4">DSM 21115</strain>
    </source>
</reference>
<dbReference type="PANTHER" id="PTHR43434">
    <property type="entry name" value="PHOSPHOGLYCOLATE PHOSPHATASE"/>
    <property type="match status" value="1"/>
</dbReference>
<evidence type="ECO:0000313" key="4">
    <source>
        <dbReference type="Proteomes" id="UP000050920"/>
    </source>
</evidence>
<comment type="function">
    <text evidence="2">Involved in phosphonate degradation.</text>
</comment>
<proteinExistence type="inferred from homology"/>
<feature type="active site" description="Schiff-base intermediate with substrate" evidence="2">
    <location>
        <position position="50"/>
    </location>
</feature>
<protein>
    <recommendedName>
        <fullName evidence="2">Phosphonoacetaldehyde hydrolase</fullName>
        <shortName evidence="2">Phosphonatase</shortName>
        <ecNumber evidence="2">3.11.1.1</ecNumber>
    </recommendedName>
    <alternativeName>
        <fullName evidence="2">Phosphonoacetaldehyde phosphonohydrolase</fullName>
    </alternativeName>
</protein>
<dbReference type="InterPro" id="IPR050155">
    <property type="entry name" value="HAD-like_hydrolase_sf"/>
</dbReference>
<dbReference type="InterPro" id="IPR036412">
    <property type="entry name" value="HAD-like_sf"/>
</dbReference>
<comment type="catalytic activity">
    <reaction evidence="2">
        <text>phosphonoacetaldehyde + H2O = acetaldehyde + phosphate + H(+)</text>
        <dbReference type="Rhea" id="RHEA:18905"/>
        <dbReference type="ChEBI" id="CHEBI:15343"/>
        <dbReference type="ChEBI" id="CHEBI:15377"/>
        <dbReference type="ChEBI" id="CHEBI:15378"/>
        <dbReference type="ChEBI" id="CHEBI:43474"/>
        <dbReference type="ChEBI" id="CHEBI:58383"/>
        <dbReference type="EC" id="3.11.1.1"/>
    </reaction>
</comment>